<evidence type="ECO:0000313" key="2">
    <source>
        <dbReference type="Proteomes" id="UP001235939"/>
    </source>
</evidence>
<dbReference type="EMBL" id="CP092881">
    <property type="protein sequence ID" value="UYV80957.1"/>
    <property type="molecule type" value="Genomic_DNA"/>
</dbReference>
<name>A0ABY6LLA1_9ARAC</name>
<dbReference type="Proteomes" id="UP001235939">
    <property type="component" value="Chromosome 19"/>
</dbReference>
<keyword evidence="2" id="KW-1185">Reference proteome</keyword>
<organism evidence="1 2">
    <name type="scientific">Cordylochernes scorpioides</name>
    <dbReference type="NCBI Taxonomy" id="51811"/>
    <lineage>
        <taxon>Eukaryota</taxon>
        <taxon>Metazoa</taxon>
        <taxon>Ecdysozoa</taxon>
        <taxon>Arthropoda</taxon>
        <taxon>Chelicerata</taxon>
        <taxon>Arachnida</taxon>
        <taxon>Pseudoscorpiones</taxon>
        <taxon>Cheliferoidea</taxon>
        <taxon>Chernetidae</taxon>
        <taxon>Cordylochernes</taxon>
    </lineage>
</organism>
<sequence>MVHPSITQTLFEHFLMKGSLTNGFGAVDPLIGLRGHLILLRRLHIAAVLPSGRGGTTGFITSGLNEISQYILNRFST</sequence>
<reference evidence="1 2" key="1">
    <citation type="submission" date="2022-01" db="EMBL/GenBank/DDBJ databases">
        <title>A chromosomal length assembly of Cordylochernes scorpioides.</title>
        <authorList>
            <person name="Zeh D."/>
            <person name="Zeh J."/>
        </authorList>
    </citation>
    <scope>NUCLEOTIDE SEQUENCE [LARGE SCALE GENOMIC DNA]</scope>
    <source>
        <strain evidence="1">IN4F17</strain>
        <tissue evidence="1">Whole Body</tissue>
    </source>
</reference>
<evidence type="ECO:0000313" key="1">
    <source>
        <dbReference type="EMBL" id="UYV80957.1"/>
    </source>
</evidence>
<protein>
    <submittedName>
        <fullName evidence="1">Uncharacterized protein</fullName>
    </submittedName>
</protein>
<proteinExistence type="predicted"/>
<gene>
    <name evidence="1" type="ORF">LAZ67_19002275</name>
</gene>
<accession>A0ABY6LLA1</accession>